<feature type="compositionally biased region" description="Basic and acidic residues" evidence="1">
    <location>
        <begin position="1"/>
        <end position="22"/>
    </location>
</feature>
<keyword evidence="3" id="KW-1185">Reference proteome</keyword>
<evidence type="ECO:0000256" key="1">
    <source>
        <dbReference type="SAM" id="MobiDB-lite"/>
    </source>
</evidence>
<organism evidence="2 3">
    <name type="scientific">Actinoplanes octamycinicus</name>
    <dbReference type="NCBI Taxonomy" id="135948"/>
    <lineage>
        <taxon>Bacteria</taxon>
        <taxon>Bacillati</taxon>
        <taxon>Actinomycetota</taxon>
        <taxon>Actinomycetes</taxon>
        <taxon>Micromonosporales</taxon>
        <taxon>Micromonosporaceae</taxon>
        <taxon>Actinoplanes</taxon>
    </lineage>
</organism>
<feature type="compositionally biased region" description="Basic and acidic residues" evidence="1">
    <location>
        <begin position="48"/>
        <end position="67"/>
    </location>
</feature>
<accession>A0A7W7MB09</accession>
<proteinExistence type="predicted"/>
<dbReference type="AlphaFoldDB" id="A0A7W7MB09"/>
<sequence length="135" mass="14906">MGFDLEKTEAGREIAEKYRELGRQQGQQEGMKLGRQESQDEALSLGRQEGHEKGLSQGRLEGHESGRRLGLQEGREEGLVRAMVVALQVRFGDVAGLGALARKLVSDDYKANLERVVNGVTLDELELEQSGEGQR</sequence>
<comment type="caution">
    <text evidence="2">The sequence shown here is derived from an EMBL/GenBank/DDBJ whole genome shotgun (WGS) entry which is preliminary data.</text>
</comment>
<dbReference type="RefSeq" id="WP_185043654.1">
    <property type="nucleotide sequence ID" value="NZ_BAABFG010000005.1"/>
</dbReference>
<gene>
    <name evidence="2" type="ORF">BJY16_006829</name>
</gene>
<feature type="region of interest" description="Disordered" evidence="1">
    <location>
        <begin position="1"/>
        <end position="73"/>
    </location>
</feature>
<evidence type="ECO:0000313" key="3">
    <source>
        <dbReference type="Proteomes" id="UP000546162"/>
    </source>
</evidence>
<evidence type="ECO:0000313" key="2">
    <source>
        <dbReference type="EMBL" id="MBB4743370.1"/>
    </source>
</evidence>
<dbReference type="EMBL" id="JACHNB010000001">
    <property type="protein sequence ID" value="MBB4743370.1"/>
    <property type="molecule type" value="Genomic_DNA"/>
</dbReference>
<name>A0A7W7MB09_9ACTN</name>
<dbReference type="Proteomes" id="UP000546162">
    <property type="component" value="Unassembled WGS sequence"/>
</dbReference>
<reference evidence="2 3" key="1">
    <citation type="submission" date="2020-08" db="EMBL/GenBank/DDBJ databases">
        <title>Sequencing the genomes of 1000 actinobacteria strains.</title>
        <authorList>
            <person name="Klenk H.-P."/>
        </authorList>
    </citation>
    <scope>NUCLEOTIDE SEQUENCE [LARGE SCALE GENOMIC DNA]</scope>
    <source>
        <strain evidence="2 3">DSM 45809</strain>
    </source>
</reference>
<protein>
    <submittedName>
        <fullName evidence="2">Putative transposase YdaD</fullName>
    </submittedName>
</protein>